<keyword evidence="9" id="KW-0547">Nucleotide-binding</keyword>
<keyword evidence="7" id="KW-0288">FMN</keyword>
<dbReference type="SMART" id="SM00904">
    <property type="entry name" value="Flavokinase"/>
    <property type="match status" value="1"/>
</dbReference>
<dbReference type="PANTHER" id="PTHR22749:SF6">
    <property type="entry name" value="RIBOFLAVIN KINASE"/>
    <property type="match status" value="1"/>
</dbReference>
<evidence type="ECO:0000256" key="10">
    <source>
        <dbReference type="ARBA" id="ARBA00022840"/>
    </source>
</evidence>
<dbReference type="SUPFAM" id="SSF82114">
    <property type="entry name" value="Riboflavin kinase-like"/>
    <property type="match status" value="1"/>
</dbReference>
<evidence type="ECO:0000313" key="14">
    <source>
        <dbReference type="EMBL" id="GBE79409.1"/>
    </source>
</evidence>
<keyword evidence="8" id="KW-0808">Transferase</keyword>
<comment type="pathway">
    <text evidence="2">Cofactor biosynthesis; FMN biosynthesis; FMN from riboflavin (ATP route): step 1/1.</text>
</comment>
<evidence type="ECO:0000256" key="5">
    <source>
        <dbReference type="ARBA" id="ARBA00017394"/>
    </source>
</evidence>
<feature type="region of interest" description="Disordered" evidence="12">
    <location>
        <begin position="1"/>
        <end position="40"/>
    </location>
</feature>
<evidence type="ECO:0000256" key="4">
    <source>
        <dbReference type="ARBA" id="ARBA00012105"/>
    </source>
</evidence>
<keyword evidence="15" id="KW-1185">Reference proteome</keyword>
<name>A0A401GB76_9APHY</name>
<dbReference type="GeneID" id="38776326"/>
<dbReference type="GO" id="GO:0009398">
    <property type="term" value="P:FMN biosynthetic process"/>
    <property type="evidence" value="ECO:0007669"/>
    <property type="project" value="UniProtKB-UniPathway"/>
</dbReference>
<keyword evidence="6" id="KW-0285">Flavoprotein</keyword>
<evidence type="ECO:0000256" key="7">
    <source>
        <dbReference type="ARBA" id="ARBA00022643"/>
    </source>
</evidence>
<protein>
    <recommendedName>
        <fullName evidence="5">Riboflavin kinase</fullName>
        <ecNumber evidence="4">2.7.1.26</ecNumber>
    </recommendedName>
    <alternativeName>
        <fullName evidence="11">Flavin mononucleotide kinase 1</fullName>
    </alternativeName>
</protein>
<evidence type="ECO:0000256" key="8">
    <source>
        <dbReference type="ARBA" id="ARBA00022679"/>
    </source>
</evidence>
<evidence type="ECO:0000313" key="15">
    <source>
        <dbReference type="Proteomes" id="UP000287166"/>
    </source>
</evidence>
<dbReference type="InterPro" id="IPR023468">
    <property type="entry name" value="Riboflavin_kinase"/>
</dbReference>
<sequence length="201" mass="22290">MAETAAEVAQLDERPSAPVRTDTSRVARPDIAGPDTPEHPFPIILSGAVQRGFGRGGKDLGCPTANFPDESILPMSSVTQTGVYFGYAQVSREKDGKIVLPEEDAKVLPMVMSLGRNPFYKNKMLTAEIHLMHDFQSDFYGHEMKAVVLGYIRPQLDYISREALIEDIETDKRVALKSLARPGYEKFKADPSFDTTNLSRL</sequence>
<dbReference type="EC" id="2.7.1.26" evidence="4"/>
<evidence type="ECO:0000256" key="9">
    <source>
        <dbReference type="ARBA" id="ARBA00022741"/>
    </source>
</evidence>
<reference evidence="14 15" key="1">
    <citation type="journal article" date="2018" name="Sci. Rep.">
        <title>Genome sequence of the cauliflower mushroom Sparassis crispa (Hanabiratake) and its association with beneficial usage.</title>
        <authorList>
            <person name="Kiyama R."/>
            <person name="Furutani Y."/>
            <person name="Kawaguchi K."/>
            <person name="Nakanishi T."/>
        </authorList>
    </citation>
    <scope>NUCLEOTIDE SEQUENCE [LARGE SCALE GENOMIC DNA]</scope>
</reference>
<dbReference type="Pfam" id="PF01687">
    <property type="entry name" value="Flavokinase"/>
    <property type="match status" value="1"/>
</dbReference>
<evidence type="ECO:0000256" key="12">
    <source>
        <dbReference type="SAM" id="MobiDB-lite"/>
    </source>
</evidence>
<keyword evidence="10" id="KW-0067">ATP-binding</keyword>
<dbReference type="GO" id="GO:0009231">
    <property type="term" value="P:riboflavin biosynthetic process"/>
    <property type="evidence" value="ECO:0007669"/>
    <property type="project" value="InterPro"/>
</dbReference>
<dbReference type="InterPro" id="IPR023465">
    <property type="entry name" value="Riboflavin_kinase_dom_sf"/>
</dbReference>
<dbReference type="Gene3D" id="2.40.30.30">
    <property type="entry name" value="Riboflavin kinase-like"/>
    <property type="match status" value="1"/>
</dbReference>
<evidence type="ECO:0000256" key="6">
    <source>
        <dbReference type="ARBA" id="ARBA00022630"/>
    </source>
</evidence>
<evidence type="ECO:0000256" key="11">
    <source>
        <dbReference type="ARBA" id="ARBA00029960"/>
    </source>
</evidence>
<dbReference type="STRING" id="139825.A0A401GB76"/>
<dbReference type="InterPro" id="IPR015865">
    <property type="entry name" value="Riboflavin_kinase_bac/euk"/>
</dbReference>
<accession>A0A401GB76</accession>
<dbReference type="EMBL" id="BFAD01000002">
    <property type="protein sequence ID" value="GBE79409.1"/>
    <property type="molecule type" value="Genomic_DNA"/>
</dbReference>
<evidence type="ECO:0000259" key="13">
    <source>
        <dbReference type="SMART" id="SM00904"/>
    </source>
</evidence>
<gene>
    <name evidence="14" type="ORF">SCP_0206070</name>
</gene>
<dbReference type="InParanoid" id="A0A401GB76"/>
<dbReference type="Proteomes" id="UP000287166">
    <property type="component" value="Unassembled WGS sequence"/>
</dbReference>
<organism evidence="14 15">
    <name type="scientific">Sparassis crispa</name>
    <dbReference type="NCBI Taxonomy" id="139825"/>
    <lineage>
        <taxon>Eukaryota</taxon>
        <taxon>Fungi</taxon>
        <taxon>Dikarya</taxon>
        <taxon>Basidiomycota</taxon>
        <taxon>Agaricomycotina</taxon>
        <taxon>Agaricomycetes</taxon>
        <taxon>Polyporales</taxon>
        <taxon>Sparassidaceae</taxon>
        <taxon>Sparassis</taxon>
    </lineage>
</organism>
<dbReference type="GO" id="GO:0008531">
    <property type="term" value="F:riboflavin kinase activity"/>
    <property type="evidence" value="ECO:0007669"/>
    <property type="project" value="UniProtKB-EC"/>
</dbReference>
<comment type="similarity">
    <text evidence="3">Belongs to the flavokinase family.</text>
</comment>
<keyword evidence="14" id="KW-0418">Kinase</keyword>
<comment type="caution">
    <text evidence="14">The sequence shown here is derived from an EMBL/GenBank/DDBJ whole genome shotgun (WGS) entry which is preliminary data.</text>
</comment>
<dbReference type="GO" id="GO:0005739">
    <property type="term" value="C:mitochondrion"/>
    <property type="evidence" value="ECO:0007669"/>
    <property type="project" value="TreeGrafter"/>
</dbReference>
<dbReference type="RefSeq" id="XP_027610322.1">
    <property type="nucleotide sequence ID" value="XM_027754521.1"/>
</dbReference>
<dbReference type="OrthoDB" id="276388at2759"/>
<evidence type="ECO:0000256" key="2">
    <source>
        <dbReference type="ARBA" id="ARBA00005201"/>
    </source>
</evidence>
<dbReference type="FunCoup" id="A0A401GB76">
    <property type="interactions" value="300"/>
</dbReference>
<evidence type="ECO:0000256" key="1">
    <source>
        <dbReference type="ARBA" id="ARBA00003572"/>
    </source>
</evidence>
<feature type="domain" description="Riboflavin kinase" evidence="13">
    <location>
        <begin position="44"/>
        <end position="180"/>
    </location>
</feature>
<evidence type="ECO:0000256" key="3">
    <source>
        <dbReference type="ARBA" id="ARBA00010108"/>
    </source>
</evidence>
<comment type="function">
    <text evidence="1">Catalyzes the phosphorylation of riboflavin (vitamin B2) to form flavin mononucleotide (FMN) coenzyme.</text>
</comment>
<dbReference type="AlphaFoldDB" id="A0A401GB76"/>
<dbReference type="PANTHER" id="PTHR22749">
    <property type="entry name" value="RIBOFLAVIN KINASE/FMN ADENYLYLTRANSFERASE"/>
    <property type="match status" value="1"/>
</dbReference>
<dbReference type="GO" id="GO:0005524">
    <property type="term" value="F:ATP binding"/>
    <property type="evidence" value="ECO:0007669"/>
    <property type="project" value="UniProtKB-KW"/>
</dbReference>
<proteinExistence type="inferred from homology"/>
<dbReference type="UniPathway" id="UPA00276">
    <property type="reaction ID" value="UER00406"/>
</dbReference>